<dbReference type="EMBL" id="JACJQU010000002">
    <property type="protein sequence ID" value="MBD2292785.1"/>
    <property type="molecule type" value="Genomic_DNA"/>
</dbReference>
<evidence type="ECO:0000313" key="3">
    <source>
        <dbReference type="Proteomes" id="UP000662185"/>
    </source>
</evidence>
<name>A0A926WDW6_9NOST</name>
<proteinExistence type="predicted"/>
<comment type="caution">
    <text evidence="2">The sequence shown here is derived from an EMBL/GenBank/DDBJ whole genome shotgun (WGS) entry which is preliminary data.</text>
</comment>
<dbReference type="RefSeq" id="WP_190557537.1">
    <property type="nucleotide sequence ID" value="NZ_JACJQU010000002.1"/>
</dbReference>
<accession>A0A926WDW6</accession>
<reference evidence="3" key="1">
    <citation type="journal article" date="2020" name="ISME J.">
        <title>Comparative genomics reveals insights into cyanobacterial evolution and habitat adaptation.</title>
        <authorList>
            <person name="Chen M.Y."/>
            <person name="Teng W.K."/>
            <person name="Zhao L."/>
            <person name="Hu C.X."/>
            <person name="Zhou Y.K."/>
            <person name="Han B.P."/>
            <person name="Song L.R."/>
            <person name="Shu W.S."/>
        </authorList>
    </citation>
    <scope>NUCLEOTIDE SEQUENCE [LARGE SCALE GENOMIC DNA]</scope>
    <source>
        <strain evidence="3">FACHB-251</strain>
    </source>
</reference>
<dbReference type="AlphaFoldDB" id="A0A926WDW6"/>
<sequence length="49" mass="5469">MQVINQSSAQNSTQVSTDSRNSEQDQSSVYTLENLIQTLEEVANYMTGK</sequence>
<protein>
    <submittedName>
        <fullName evidence="2">Serine dehydratase</fullName>
    </submittedName>
</protein>
<organism evidence="2 3">
    <name type="scientific">Anabaena sphaerica FACHB-251</name>
    <dbReference type="NCBI Taxonomy" id="2692883"/>
    <lineage>
        <taxon>Bacteria</taxon>
        <taxon>Bacillati</taxon>
        <taxon>Cyanobacteriota</taxon>
        <taxon>Cyanophyceae</taxon>
        <taxon>Nostocales</taxon>
        <taxon>Nostocaceae</taxon>
        <taxon>Anabaena</taxon>
    </lineage>
</organism>
<evidence type="ECO:0000256" key="1">
    <source>
        <dbReference type="SAM" id="MobiDB-lite"/>
    </source>
</evidence>
<feature type="region of interest" description="Disordered" evidence="1">
    <location>
        <begin position="1"/>
        <end position="29"/>
    </location>
</feature>
<dbReference type="Proteomes" id="UP000662185">
    <property type="component" value="Unassembled WGS sequence"/>
</dbReference>
<evidence type="ECO:0000313" key="2">
    <source>
        <dbReference type="EMBL" id="MBD2292785.1"/>
    </source>
</evidence>
<gene>
    <name evidence="2" type="ORF">H6G06_04615</name>
</gene>
<keyword evidence="3" id="KW-1185">Reference proteome</keyword>